<evidence type="ECO:0000313" key="2">
    <source>
        <dbReference type="Proteomes" id="UP001465755"/>
    </source>
</evidence>
<accession>A0AAW1P498</accession>
<dbReference type="Proteomes" id="UP001465755">
    <property type="component" value="Unassembled WGS sequence"/>
</dbReference>
<proteinExistence type="predicted"/>
<sequence length="130" mass="14368">MPTVLQALAEDLSPALCRTIAAAAPVHQIAAHFETTAAPQVPEDFDWQAADELRAAAQREVARGIMQQRQVKAERMSQYAAQMGLADLFQPRYLEEADFCLGQSGCRGDPSQRTTWQGLITQEIWHTAAE</sequence>
<keyword evidence="2" id="KW-1185">Reference proteome</keyword>
<evidence type="ECO:0000313" key="1">
    <source>
        <dbReference type="EMBL" id="KAK9803756.1"/>
    </source>
</evidence>
<protein>
    <submittedName>
        <fullName evidence="1">Uncharacterized protein</fullName>
    </submittedName>
</protein>
<name>A0AAW1P498_9CHLO</name>
<gene>
    <name evidence="1" type="ORF">WJX73_002225</name>
</gene>
<dbReference type="AlphaFoldDB" id="A0AAW1P498"/>
<reference evidence="1 2" key="1">
    <citation type="journal article" date="2024" name="Nat. Commun.">
        <title>Phylogenomics reveals the evolutionary origins of lichenization in chlorophyte algae.</title>
        <authorList>
            <person name="Puginier C."/>
            <person name="Libourel C."/>
            <person name="Otte J."/>
            <person name="Skaloud P."/>
            <person name="Haon M."/>
            <person name="Grisel S."/>
            <person name="Petersen M."/>
            <person name="Berrin J.G."/>
            <person name="Delaux P.M."/>
            <person name="Dal Grande F."/>
            <person name="Keller J."/>
        </authorList>
    </citation>
    <scope>NUCLEOTIDE SEQUENCE [LARGE SCALE GENOMIC DNA]</scope>
    <source>
        <strain evidence="1 2">SAG 2036</strain>
    </source>
</reference>
<dbReference type="EMBL" id="JALJOQ010000056">
    <property type="protein sequence ID" value="KAK9803756.1"/>
    <property type="molecule type" value="Genomic_DNA"/>
</dbReference>
<organism evidence="1 2">
    <name type="scientific">Symbiochloris irregularis</name>
    <dbReference type="NCBI Taxonomy" id="706552"/>
    <lineage>
        <taxon>Eukaryota</taxon>
        <taxon>Viridiplantae</taxon>
        <taxon>Chlorophyta</taxon>
        <taxon>core chlorophytes</taxon>
        <taxon>Trebouxiophyceae</taxon>
        <taxon>Trebouxiales</taxon>
        <taxon>Trebouxiaceae</taxon>
        <taxon>Symbiochloris</taxon>
    </lineage>
</organism>
<comment type="caution">
    <text evidence="1">The sequence shown here is derived from an EMBL/GenBank/DDBJ whole genome shotgun (WGS) entry which is preliminary data.</text>
</comment>